<evidence type="ECO:0000313" key="1">
    <source>
        <dbReference type="EMBL" id="MBT1711975.1"/>
    </source>
</evidence>
<name>A0AAP2GW99_9BACT</name>
<dbReference type="Proteomes" id="UP001319080">
    <property type="component" value="Unassembled WGS sequence"/>
</dbReference>
<gene>
    <name evidence="1" type="ORF">KK062_27275</name>
</gene>
<sequence length="273" mass="30171">MATLKKNLLDITGSVGEISIYRRRGVEKTIVRQKGGPSADQIKHSPKFKLLRHHQAEFKGFTLACKHLRLTFHELRALSCGFNVSAPLNRLMKIVQKQDTSSALGTRNVNLSRYPDLLRGLPLNKSNVFDAVFCATLTWSLDRDTRSVRVHIPQLVHGVNFHPQNDLPLFSVVISLGLAPDFVYDPGRKTYRPPVWYGTNNGSGARTAATPWYSATKGCSPSTLEIQLDPIPDDEAYTLVLAIGIRFGIPYGENIVEEAKYTGAAKILDAAGV</sequence>
<dbReference type="RefSeq" id="WP_254087543.1">
    <property type="nucleotide sequence ID" value="NZ_JAHESE010000046.1"/>
</dbReference>
<accession>A0AAP2GW99</accession>
<protein>
    <submittedName>
        <fullName evidence="1">Uncharacterized protein</fullName>
    </submittedName>
</protein>
<organism evidence="1 2">
    <name type="scientific">Dawidia cretensis</name>
    <dbReference type="NCBI Taxonomy" id="2782350"/>
    <lineage>
        <taxon>Bacteria</taxon>
        <taxon>Pseudomonadati</taxon>
        <taxon>Bacteroidota</taxon>
        <taxon>Cytophagia</taxon>
        <taxon>Cytophagales</taxon>
        <taxon>Chryseotaleaceae</taxon>
        <taxon>Dawidia</taxon>
    </lineage>
</organism>
<evidence type="ECO:0000313" key="2">
    <source>
        <dbReference type="Proteomes" id="UP001319080"/>
    </source>
</evidence>
<proteinExistence type="predicted"/>
<dbReference type="AlphaFoldDB" id="A0AAP2GW99"/>
<keyword evidence="2" id="KW-1185">Reference proteome</keyword>
<dbReference type="EMBL" id="JAHESE010000046">
    <property type="protein sequence ID" value="MBT1711975.1"/>
    <property type="molecule type" value="Genomic_DNA"/>
</dbReference>
<comment type="caution">
    <text evidence="1">The sequence shown here is derived from an EMBL/GenBank/DDBJ whole genome shotgun (WGS) entry which is preliminary data.</text>
</comment>
<reference evidence="1 2" key="1">
    <citation type="submission" date="2021-05" db="EMBL/GenBank/DDBJ databases">
        <title>A Polyphasic approach of four new species of the genus Ohtaekwangia: Ohtaekwangia histidinii sp. nov., Ohtaekwangia cretensis sp. nov., Ohtaekwangia indiensis sp. nov., Ohtaekwangia reichenbachii sp. nov. from diverse environment.</title>
        <authorList>
            <person name="Octaviana S."/>
        </authorList>
    </citation>
    <scope>NUCLEOTIDE SEQUENCE [LARGE SCALE GENOMIC DNA]</scope>
    <source>
        <strain evidence="1 2">PWU5</strain>
    </source>
</reference>